<accession>A0A226HJQ9</accession>
<proteinExistence type="predicted"/>
<dbReference type="RefSeq" id="WP_089048755.1">
    <property type="nucleotide sequence ID" value="NZ_FXTV01000012.1"/>
</dbReference>
<protein>
    <recommendedName>
        <fullName evidence="4">DUF3592 domain-containing protein</fullName>
    </recommendedName>
</protein>
<evidence type="ECO:0000313" key="2">
    <source>
        <dbReference type="EMBL" id="OXA94415.1"/>
    </source>
</evidence>
<dbReference type="Proteomes" id="UP000198345">
    <property type="component" value="Unassembled WGS sequence"/>
</dbReference>
<keyword evidence="3" id="KW-1185">Reference proteome</keyword>
<dbReference type="AlphaFoldDB" id="A0A226HJQ9"/>
<keyword evidence="1" id="KW-1133">Transmembrane helix</keyword>
<keyword evidence="1" id="KW-0812">Transmembrane</keyword>
<evidence type="ECO:0000256" key="1">
    <source>
        <dbReference type="SAM" id="Phobius"/>
    </source>
</evidence>
<sequence>MDKKYHISIVIFVFSLVVLLLTNKINKRNAENSLGDYDFAIGNVEAYFNRGTIGYNAGKSSISYSYKVNNIRYINNYDMLHYKLPYSPNVNDKFVVAYNKNDPQKSLLLGDYPINSNEDFKAFVKGSKNFKIKF</sequence>
<evidence type="ECO:0000313" key="3">
    <source>
        <dbReference type="Proteomes" id="UP000198345"/>
    </source>
</evidence>
<gene>
    <name evidence="2" type="ORF">B0A66_04985</name>
</gene>
<dbReference type="OrthoDB" id="1364042at2"/>
<feature type="transmembrane region" description="Helical" evidence="1">
    <location>
        <begin position="6"/>
        <end position="23"/>
    </location>
</feature>
<reference evidence="2 3" key="1">
    <citation type="submission" date="2016-11" db="EMBL/GenBank/DDBJ databases">
        <title>Whole genomes of Flavobacteriaceae.</title>
        <authorList>
            <person name="Stine C."/>
            <person name="Li C."/>
            <person name="Tadesse D."/>
        </authorList>
    </citation>
    <scope>NUCLEOTIDE SEQUENCE [LARGE SCALE GENOMIC DNA]</scope>
    <source>
        <strain evidence="2 3">DSM 18292</strain>
    </source>
</reference>
<comment type="caution">
    <text evidence="2">The sequence shown here is derived from an EMBL/GenBank/DDBJ whole genome shotgun (WGS) entry which is preliminary data.</text>
</comment>
<dbReference type="EMBL" id="MUGW01000009">
    <property type="protein sequence ID" value="OXA94415.1"/>
    <property type="molecule type" value="Genomic_DNA"/>
</dbReference>
<evidence type="ECO:0008006" key="4">
    <source>
        <dbReference type="Google" id="ProtNLM"/>
    </source>
</evidence>
<keyword evidence="1" id="KW-0472">Membrane</keyword>
<name>A0A226HJQ9_9FLAO</name>
<organism evidence="2 3">
    <name type="scientific">Flavobacterium hercynium</name>
    <dbReference type="NCBI Taxonomy" id="387094"/>
    <lineage>
        <taxon>Bacteria</taxon>
        <taxon>Pseudomonadati</taxon>
        <taxon>Bacteroidota</taxon>
        <taxon>Flavobacteriia</taxon>
        <taxon>Flavobacteriales</taxon>
        <taxon>Flavobacteriaceae</taxon>
        <taxon>Flavobacterium</taxon>
    </lineage>
</organism>